<dbReference type="GO" id="GO:0050660">
    <property type="term" value="F:flavin adenine dinucleotide binding"/>
    <property type="evidence" value="ECO:0007669"/>
    <property type="project" value="TreeGrafter"/>
</dbReference>
<dbReference type="SUPFAM" id="SSF52343">
    <property type="entry name" value="Ferredoxin reductase-like, C-terminal NADP-linked domain"/>
    <property type="match status" value="1"/>
</dbReference>
<keyword evidence="3" id="KW-0274">FAD</keyword>
<dbReference type="Proteomes" id="UP000092462">
    <property type="component" value="Unassembled WGS sequence"/>
</dbReference>
<dbReference type="EMBL" id="AJVK01029637">
    <property type="status" value="NOT_ANNOTATED_CDS"/>
    <property type="molecule type" value="Genomic_DNA"/>
</dbReference>
<dbReference type="EnsemblMetazoa" id="PPAI005025-RA">
    <property type="protein sequence ID" value="PPAI005025-PA"/>
    <property type="gene ID" value="PPAI005025"/>
</dbReference>
<dbReference type="Gene3D" id="2.40.30.10">
    <property type="entry name" value="Translation factors"/>
    <property type="match status" value="1"/>
</dbReference>
<dbReference type="PANTHER" id="PTHR19384:SF10">
    <property type="entry name" value="NADPH-DEPENDENT DIFLAVIN OXIDOREDUCTASE 1"/>
    <property type="match status" value="1"/>
</dbReference>
<sequence>MPQAVKEALVPDFLKAPISLRSLATQYWDLNAIPRPRAFALLARNCLNELEREKLLEFSLPIGQEDLFAYANRPRRTIIEVLRDFPHATSRLTLEILMEVFQPIKPRSFSIASCPEVGKLQILVAVVEYRSILSTPRQGLCSTWLKNLPVGAKIVGWLKKGTLKIPADPAKPLVMVGPGTGLAPFRSVLLQKEAKFVDGRCGRNVLFFGCRNRQGDFHCEEELKRMEGKGLLKVITAFSRDQEEKM</sequence>
<name>A0A1B0GNP5_PHLPP</name>
<dbReference type="GO" id="GO:0005829">
    <property type="term" value="C:cytosol"/>
    <property type="evidence" value="ECO:0007669"/>
    <property type="project" value="TreeGrafter"/>
</dbReference>
<evidence type="ECO:0000256" key="4">
    <source>
        <dbReference type="ARBA" id="ARBA00023002"/>
    </source>
</evidence>
<dbReference type="InterPro" id="IPR003097">
    <property type="entry name" value="CysJ-like_FAD-binding"/>
</dbReference>
<dbReference type="VEuPathDB" id="VectorBase:PPAPM1_004035"/>
<dbReference type="AlphaFoldDB" id="A0A1B0GNP5"/>
<dbReference type="Pfam" id="PF00667">
    <property type="entry name" value="FAD_binding_1"/>
    <property type="match status" value="1"/>
</dbReference>
<evidence type="ECO:0000313" key="5">
    <source>
        <dbReference type="EnsemblMetazoa" id="PPAI005025-PA"/>
    </source>
</evidence>
<evidence type="ECO:0000256" key="1">
    <source>
        <dbReference type="ARBA" id="ARBA00001974"/>
    </source>
</evidence>
<dbReference type="PANTHER" id="PTHR19384">
    <property type="entry name" value="NITRIC OXIDE SYNTHASE-RELATED"/>
    <property type="match status" value="1"/>
</dbReference>
<evidence type="ECO:0000313" key="6">
    <source>
        <dbReference type="Proteomes" id="UP000092462"/>
    </source>
</evidence>
<dbReference type="InterPro" id="IPR001433">
    <property type="entry name" value="OxRdtase_FAD/NAD-bd"/>
</dbReference>
<reference evidence="5" key="1">
    <citation type="submission" date="2022-08" db="UniProtKB">
        <authorList>
            <consortium name="EnsemblMetazoa"/>
        </authorList>
    </citation>
    <scope>IDENTIFICATION</scope>
    <source>
        <strain evidence="5">Israel</strain>
    </source>
</reference>
<dbReference type="InterPro" id="IPR017938">
    <property type="entry name" value="Riboflavin_synthase-like_b-brl"/>
</dbReference>
<dbReference type="InterPro" id="IPR017927">
    <property type="entry name" value="FAD-bd_FR_type"/>
</dbReference>
<keyword evidence="2" id="KW-0285">Flavoprotein</keyword>
<dbReference type="Gene3D" id="3.40.50.80">
    <property type="entry name" value="Nucleotide-binding domain of ferredoxin-NADP reductase (FNR) module"/>
    <property type="match status" value="1"/>
</dbReference>
<dbReference type="SUPFAM" id="SSF63380">
    <property type="entry name" value="Riboflavin synthase domain-like"/>
    <property type="match status" value="1"/>
</dbReference>
<dbReference type="GO" id="GO:0016491">
    <property type="term" value="F:oxidoreductase activity"/>
    <property type="evidence" value="ECO:0007669"/>
    <property type="project" value="UniProtKB-KW"/>
</dbReference>
<keyword evidence="6" id="KW-1185">Reference proteome</keyword>
<dbReference type="PROSITE" id="PS51384">
    <property type="entry name" value="FAD_FR"/>
    <property type="match status" value="1"/>
</dbReference>
<dbReference type="GO" id="GO:0010181">
    <property type="term" value="F:FMN binding"/>
    <property type="evidence" value="ECO:0007669"/>
    <property type="project" value="TreeGrafter"/>
</dbReference>
<dbReference type="InterPro" id="IPR001709">
    <property type="entry name" value="Flavoprot_Pyr_Nucl_cyt_Rdtase"/>
</dbReference>
<dbReference type="VEuPathDB" id="VectorBase:PPAI005025"/>
<dbReference type="Pfam" id="PF00175">
    <property type="entry name" value="NAD_binding_1"/>
    <property type="match status" value="1"/>
</dbReference>
<dbReference type="InterPro" id="IPR039261">
    <property type="entry name" value="FNR_nucleotide-bd"/>
</dbReference>
<dbReference type="Gene3D" id="1.20.990.10">
    <property type="entry name" value="NADPH-cytochrome p450 Reductase, Chain A, domain 3"/>
    <property type="match status" value="1"/>
</dbReference>
<evidence type="ECO:0000256" key="2">
    <source>
        <dbReference type="ARBA" id="ARBA00022630"/>
    </source>
</evidence>
<keyword evidence="4" id="KW-0560">Oxidoreductase</keyword>
<proteinExistence type="predicted"/>
<organism evidence="5 6">
    <name type="scientific">Phlebotomus papatasi</name>
    <name type="common">Sandfly</name>
    <dbReference type="NCBI Taxonomy" id="29031"/>
    <lineage>
        <taxon>Eukaryota</taxon>
        <taxon>Metazoa</taxon>
        <taxon>Ecdysozoa</taxon>
        <taxon>Arthropoda</taxon>
        <taxon>Hexapoda</taxon>
        <taxon>Insecta</taxon>
        <taxon>Pterygota</taxon>
        <taxon>Neoptera</taxon>
        <taxon>Endopterygota</taxon>
        <taxon>Diptera</taxon>
        <taxon>Nematocera</taxon>
        <taxon>Psychodoidea</taxon>
        <taxon>Psychodidae</taxon>
        <taxon>Phlebotomus</taxon>
        <taxon>Phlebotomus</taxon>
    </lineage>
</organism>
<comment type="cofactor">
    <cofactor evidence="1">
        <name>FAD</name>
        <dbReference type="ChEBI" id="CHEBI:57692"/>
    </cofactor>
</comment>
<evidence type="ECO:0000256" key="3">
    <source>
        <dbReference type="ARBA" id="ARBA00022827"/>
    </source>
</evidence>
<dbReference type="InterPro" id="IPR023173">
    <property type="entry name" value="NADPH_Cyt_P450_Rdtase_alpha"/>
</dbReference>
<accession>A0A1B0GNP5</accession>
<protein>
    <submittedName>
        <fullName evidence="5">Uncharacterized protein</fullName>
    </submittedName>
</protein>
<dbReference type="PRINTS" id="PR00371">
    <property type="entry name" value="FPNCR"/>
</dbReference>